<keyword evidence="1" id="KW-0812">Transmembrane</keyword>
<protein>
    <submittedName>
        <fullName evidence="2">Uncharacterized protein</fullName>
    </submittedName>
</protein>
<keyword evidence="1" id="KW-0472">Membrane</keyword>
<comment type="caution">
    <text evidence="2">The sequence shown here is derived from an EMBL/GenBank/DDBJ whole genome shotgun (WGS) entry which is preliminary data.</text>
</comment>
<accession>A0AA39IZD7</accession>
<keyword evidence="1" id="KW-1133">Transmembrane helix</keyword>
<evidence type="ECO:0000313" key="3">
    <source>
        <dbReference type="Proteomes" id="UP001175211"/>
    </source>
</evidence>
<reference evidence="2" key="1">
    <citation type="submission" date="2023-06" db="EMBL/GenBank/DDBJ databases">
        <authorList>
            <consortium name="Lawrence Berkeley National Laboratory"/>
            <person name="Ahrendt S."/>
            <person name="Sahu N."/>
            <person name="Indic B."/>
            <person name="Wong-Bajracharya J."/>
            <person name="Merenyi Z."/>
            <person name="Ke H.-M."/>
            <person name="Monk M."/>
            <person name="Kocsube S."/>
            <person name="Drula E."/>
            <person name="Lipzen A."/>
            <person name="Balint B."/>
            <person name="Henrissat B."/>
            <person name="Andreopoulos B."/>
            <person name="Martin F.M."/>
            <person name="Harder C.B."/>
            <person name="Rigling D."/>
            <person name="Ford K.L."/>
            <person name="Foster G.D."/>
            <person name="Pangilinan J."/>
            <person name="Papanicolaou A."/>
            <person name="Barry K."/>
            <person name="LaButti K."/>
            <person name="Viragh M."/>
            <person name="Koriabine M."/>
            <person name="Yan M."/>
            <person name="Riley R."/>
            <person name="Champramary S."/>
            <person name="Plett K.L."/>
            <person name="Tsai I.J."/>
            <person name="Slot J."/>
            <person name="Sipos G."/>
            <person name="Plett J."/>
            <person name="Nagy L.G."/>
            <person name="Grigoriev I.V."/>
        </authorList>
    </citation>
    <scope>NUCLEOTIDE SEQUENCE</scope>
    <source>
        <strain evidence="2">CCBAS 213</strain>
    </source>
</reference>
<proteinExistence type="predicted"/>
<evidence type="ECO:0000313" key="2">
    <source>
        <dbReference type="EMBL" id="KAK0432476.1"/>
    </source>
</evidence>
<dbReference type="RefSeq" id="XP_060321378.1">
    <property type="nucleotide sequence ID" value="XM_060483086.1"/>
</dbReference>
<gene>
    <name evidence="2" type="ORF">EV420DRAFT_684762</name>
</gene>
<dbReference type="EMBL" id="JAUEPS010000301">
    <property type="protein sequence ID" value="KAK0432476.1"/>
    <property type="molecule type" value="Genomic_DNA"/>
</dbReference>
<dbReference type="AlphaFoldDB" id="A0AA39IZD7"/>
<dbReference type="Proteomes" id="UP001175211">
    <property type="component" value="Unassembled WGS sequence"/>
</dbReference>
<keyword evidence="3" id="KW-1185">Reference proteome</keyword>
<dbReference type="GeneID" id="85366634"/>
<organism evidence="2 3">
    <name type="scientific">Armillaria tabescens</name>
    <name type="common">Ringless honey mushroom</name>
    <name type="synonym">Agaricus tabescens</name>
    <dbReference type="NCBI Taxonomy" id="1929756"/>
    <lineage>
        <taxon>Eukaryota</taxon>
        <taxon>Fungi</taxon>
        <taxon>Dikarya</taxon>
        <taxon>Basidiomycota</taxon>
        <taxon>Agaricomycotina</taxon>
        <taxon>Agaricomycetes</taxon>
        <taxon>Agaricomycetidae</taxon>
        <taxon>Agaricales</taxon>
        <taxon>Marasmiineae</taxon>
        <taxon>Physalacriaceae</taxon>
        <taxon>Desarmillaria</taxon>
    </lineage>
</organism>
<name>A0AA39IZD7_ARMTA</name>
<feature type="transmembrane region" description="Helical" evidence="1">
    <location>
        <begin position="6"/>
        <end position="23"/>
    </location>
</feature>
<evidence type="ECO:0000256" key="1">
    <source>
        <dbReference type="SAM" id="Phobius"/>
    </source>
</evidence>
<sequence length="76" mass="8930">MFGVKRVYVAIFAWAVVLGQWSMHKVRLVSWMANSMSKSSRCLAANYARRNNIRASHCLLHAKRRLPLHWHLNIRI</sequence>